<reference evidence="2 3" key="1">
    <citation type="submission" date="2024-08" db="EMBL/GenBank/DDBJ databases">
        <title>Clostridium lapicellarii sp. nov., and Clostridium renhuaiense sp. nov., two species isolated from the mud in a fermentation cellar used for producing sauce-flavour Chinese liquors.</title>
        <authorList>
            <person name="Yang F."/>
            <person name="Wang H."/>
            <person name="Chen L.Q."/>
            <person name="Zhou N."/>
            <person name="Lu J.J."/>
            <person name="Pu X.X."/>
            <person name="Wan B."/>
            <person name="Wang L."/>
            <person name="Liu S.J."/>
        </authorList>
    </citation>
    <scope>NUCLEOTIDE SEQUENCE [LARGE SCALE GENOMIC DNA]</scope>
    <source>
        <strain evidence="2 3">MT-5</strain>
    </source>
</reference>
<dbReference type="InterPro" id="IPR023875">
    <property type="entry name" value="DNA_repair_put"/>
</dbReference>
<dbReference type="InterPro" id="IPR025404">
    <property type="entry name" value="DUF4130"/>
</dbReference>
<evidence type="ECO:0000313" key="2">
    <source>
        <dbReference type="EMBL" id="MEY8000504.1"/>
    </source>
</evidence>
<dbReference type="RefSeq" id="WP_369704394.1">
    <property type="nucleotide sequence ID" value="NZ_JBGEWD010000008.1"/>
</dbReference>
<comment type="caution">
    <text evidence="2">The sequence shown here is derived from an EMBL/GenBank/DDBJ whole genome shotgun (WGS) entry which is preliminary data.</text>
</comment>
<sequence>MPGKSNLIYKYDGSFDGLMCCVFESYYKREIPMDIISPVQLQTTFFPLKEIKTDLRKSSRVIDSIPKKISISALDFVRHAFLTCMPQKELYIFLFLRRGYHYGPPVMEMLADDVVSSLFKAVKYLKNESHLIKGFLRFSVFKGGLVAQIEPKNYVLPLITQHFCERYPEEYFLIYDKNHDMALVYNTHEPAIIPAEDLQVPEPDAREKYYRKLWKLFYNTVEIKERRNLKCRMGNMPKRYWKYMTEFASYQ</sequence>
<dbReference type="Pfam" id="PF13566">
    <property type="entry name" value="DUF4130"/>
    <property type="match status" value="1"/>
</dbReference>
<dbReference type="NCBIfam" id="TIGR03915">
    <property type="entry name" value="SAM_7_link_chp"/>
    <property type="match status" value="1"/>
</dbReference>
<evidence type="ECO:0000313" key="3">
    <source>
        <dbReference type="Proteomes" id="UP001564657"/>
    </source>
</evidence>
<dbReference type="Proteomes" id="UP001564657">
    <property type="component" value="Unassembled WGS sequence"/>
</dbReference>
<organism evidence="2 3">
    <name type="scientific">Clostridium moutaii</name>
    <dbReference type="NCBI Taxonomy" id="3240932"/>
    <lineage>
        <taxon>Bacteria</taxon>
        <taxon>Bacillati</taxon>
        <taxon>Bacillota</taxon>
        <taxon>Clostridia</taxon>
        <taxon>Eubacteriales</taxon>
        <taxon>Clostridiaceae</taxon>
        <taxon>Clostridium</taxon>
    </lineage>
</organism>
<keyword evidence="3" id="KW-1185">Reference proteome</keyword>
<gene>
    <name evidence="2" type="ORF">AB8U03_09915</name>
</gene>
<proteinExistence type="predicted"/>
<dbReference type="EMBL" id="JBGEWD010000008">
    <property type="protein sequence ID" value="MEY8000504.1"/>
    <property type="molecule type" value="Genomic_DNA"/>
</dbReference>
<feature type="domain" description="DUF4130" evidence="1">
    <location>
        <begin position="86"/>
        <end position="246"/>
    </location>
</feature>
<protein>
    <submittedName>
        <fullName evidence="2">TIGR03915 family putative DNA repair protein</fullName>
    </submittedName>
</protein>
<accession>A0ABV4BNZ7</accession>
<name>A0ABV4BNZ7_9CLOT</name>
<evidence type="ECO:0000259" key="1">
    <source>
        <dbReference type="Pfam" id="PF13566"/>
    </source>
</evidence>